<evidence type="ECO:0000313" key="2">
    <source>
        <dbReference type="EMBL" id="KAI8044872.1"/>
    </source>
</evidence>
<feature type="region of interest" description="Disordered" evidence="1">
    <location>
        <begin position="1"/>
        <end position="41"/>
    </location>
</feature>
<dbReference type="EMBL" id="JAMKOV010000001">
    <property type="protein sequence ID" value="KAI8044872.1"/>
    <property type="molecule type" value="Genomic_DNA"/>
</dbReference>
<protein>
    <submittedName>
        <fullName evidence="2">Uncharacterized protein</fullName>
    </submittedName>
</protein>
<sequence>MSAVKRWIYRHTHSSSSATPTSPGPPPVSPTIKTRRGRSHSLDVQSLPGIRAMMVNNRAAAHQQQLAVQS</sequence>
<organism evidence="2 3">
    <name type="scientific">Drosophila gunungcola</name>
    <name type="common">fruit fly</name>
    <dbReference type="NCBI Taxonomy" id="103775"/>
    <lineage>
        <taxon>Eukaryota</taxon>
        <taxon>Metazoa</taxon>
        <taxon>Ecdysozoa</taxon>
        <taxon>Arthropoda</taxon>
        <taxon>Hexapoda</taxon>
        <taxon>Insecta</taxon>
        <taxon>Pterygota</taxon>
        <taxon>Neoptera</taxon>
        <taxon>Endopterygota</taxon>
        <taxon>Diptera</taxon>
        <taxon>Brachycera</taxon>
        <taxon>Muscomorpha</taxon>
        <taxon>Ephydroidea</taxon>
        <taxon>Drosophilidae</taxon>
        <taxon>Drosophila</taxon>
        <taxon>Sophophora</taxon>
    </lineage>
</organism>
<proteinExistence type="predicted"/>
<name>A0A9Q0BUB7_9MUSC</name>
<dbReference type="AlphaFoldDB" id="A0A9Q0BUB7"/>
<dbReference type="Proteomes" id="UP001059596">
    <property type="component" value="Chromosome 3R"/>
</dbReference>
<comment type="caution">
    <text evidence="2">The sequence shown here is derived from an EMBL/GenBank/DDBJ whole genome shotgun (WGS) entry which is preliminary data.</text>
</comment>
<evidence type="ECO:0000256" key="1">
    <source>
        <dbReference type="SAM" id="MobiDB-lite"/>
    </source>
</evidence>
<reference evidence="2" key="1">
    <citation type="journal article" date="2023" name="Genome Biol. Evol.">
        <title>Long-read-based Genome Assembly of Drosophila gunungcola Reveals Fewer Chemosensory Genes in Flower-breeding Species.</title>
        <authorList>
            <person name="Negi A."/>
            <person name="Liao B.Y."/>
            <person name="Yeh S.D."/>
        </authorList>
    </citation>
    <scope>NUCLEOTIDE SEQUENCE</scope>
    <source>
        <strain evidence="2">Sukarami</strain>
    </source>
</reference>
<evidence type="ECO:0000313" key="3">
    <source>
        <dbReference type="Proteomes" id="UP001059596"/>
    </source>
</evidence>
<feature type="non-terminal residue" evidence="2">
    <location>
        <position position="1"/>
    </location>
</feature>
<gene>
    <name evidence="2" type="ORF">M5D96_001047</name>
</gene>
<accession>A0A9Q0BUB7</accession>
<keyword evidence="3" id="KW-1185">Reference proteome</keyword>